<reference evidence="1 2" key="1">
    <citation type="journal article" date="2018" name="Nat. Ecol. Evol.">
        <title>Pezizomycetes genomes reveal the molecular basis of ectomycorrhizal truffle lifestyle.</title>
        <authorList>
            <person name="Murat C."/>
            <person name="Payen T."/>
            <person name="Noel B."/>
            <person name="Kuo A."/>
            <person name="Morin E."/>
            <person name="Chen J."/>
            <person name="Kohler A."/>
            <person name="Krizsan K."/>
            <person name="Balestrini R."/>
            <person name="Da Silva C."/>
            <person name="Montanini B."/>
            <person name="Hainaut M."/>
            <person name="Levati E."/>
            <person name="Barry K.W."/>
            <person name="Belfiori B."/>
            <person name="Cichocki N."/>
            <person name="Clum A."/>
            <person name="Dockter R.B."/>
            <person name="Fauchery L."/>
            <person name="Guy J."/>
            <person name="Iotti M."/>
            <person name="Le Tacon F."/>
            <person name="Lindquist E.A."/>
            <person name="Lipzen A."/>
            <person name="Malagnac F."/>
            <person name="Mello A."/>
            <person name="Molinier V."/>
            <person name="Miyauchi S."/>
            <person name="Poulain J."/>
            <person name="Riccioni C."/>
            <person name="Rubini A."/>
            <person name="Sitrit Y."/>
            <person name="Splivallo R."/>
            <person name="Traeger S."/>
            <person name="Wang M."/>
            <person name="Zifcakova L."/>
            <person name="Wipf D."/>
            <person name="Zambonelli A."/>
            <person name="Paolocci F."/>
            <person name="Nowrousian M."/>
            <person name="Ottonello S."/>
            <person name="Baldrian P."/>
            <person name="Spatafora J.W."/>
            <person name="Henrissat B."/>
            <person name="Nagy L.G."/>
            <person name="Aury J.M."/>
            <person name="Wincker P."/>
            <person name="Grigoriev I.V."/>
            <person name="Bonfante P."/>
            <person name="Martin F.M."/>
        </authorList>
    </citation>
    <scope>NUCLEOTIDE SEQUENCE [LARGE SCALE GENOMIC DNA]</scope>
    <source>
        <strain evidence="1 2">120613-1</strain>
    </source>
</reference>
<sequence>MRYHSCLATILNLVRCHLSSFLLPVPSSSPLVQNIPTSSTIFSITSQVFSYSFCKVLLIHFIFAFTEPFSLLICGCVVSVDQSCVVFVGCVG</sequence>
<evidence type="ECO:0000313" key="1">
    <source>
        <dbReference type="EMBL" id="RPA96261.1"/>
    </source>
</evidence>
<proteinExistence type="predicted"/>
<organism evidence="1 2">
    <name type="scientific">Choiromyces venosus 120613-1</name>
    <dbReference type="NCBI Taxonomy" id="1336337"/>
    <lineage>
        <taxon>Eukaryota</taxon>
        <taxon>Fungi</taxon>
        <taxon>Dikarya</taxon>
        <taxon>Ascomycota</taxon>
        <taxon>Pezizomycotina</taxon>
        <taxon>Pezizomycetes</taxon>
        <taxon>Pezizales</taxon>
        <taxon>Tuberaceae</taxon>
        <taxon>Choiromyces</taxon>
    </lineage>
</organism>
<dbReference type="AlphaFoldDB" id="A0A3N4JHU8"/>
<evidence type="ECO:0000313" key="2">
    <source>
        <dbReference type="Proteomes" id="UP000276215"/>
    </source>
</evidence>
<accession>A0A3N4JHU8</accession>
<dbReference type="EMBL" id="ML120416">
    <property type="protein sequence ID" value="RPA96261.1"/>
    <property type="molecule type" value="Genomic_DNA"/>
</dbReference>
<keyword evidence="2" id="KW-1185">Reference proteome</keyword>
<protein>
    <submittedName>
        <fullName evidence="1">Uncharacterized protein</fullName>
    </submittedName>
</protein>
<dbReference type="Proteomes" id="UP000276215">
    <property type="component" value="Unassembled WGS sequence"/>
</dbReference>
<name>A0A3N4JHU8_9PEZI</name>
<gene>
    <name evidence="1" type="ORF">L873DRAFT_1243149</name>
</gene>